<keyword evidence="3 6" id="KW-0732">Signal</keyword>
<evidence type="ECO:0000256" key="6">
    <source>
        <dbReference type="SAM" id="SignalP"/>
    </source>
</evidence>
<evidence type="ECO:0000313" key="8">
    <source>
        <dbReference type="EMBL" id="NHA66597.1"/>
    </source>
</evidence>
<dbReference type="SUPFAM" id="SSF50969">
    <property type="entry name" value="YVTN repeat-like/Quinoprotein amine dehydrogenase"/>
    <property type="match status" value="1"/>
</dbReference>
<protein>
    <submittedName>
        <fullName evidence="8">LamG domain-containing protein</fullName>
    </submittedName>
</protein>
<evidence type="ECO:0000313" key="9">
    <source>
        <dbReference type="Proteomes" id="UP000287866"/>
    </source>
</evidence>
<keyword evidence="5" id="KW-0624">Polysaccharide degradation</keyword>
<dbReference type="InterPro" id="IPR011044">
    <property type="entry name" value="Quino_amine_DH_bsu"/>
</dbReference>
<dbReference type="SUPFAM" id="SSF49265">
    <property type="entry name" value="Fibronectin type III"/>
    <property type="match status" value="1"/>
</dbReference>
<sequence>MIRRLACVLLAAASMVITVPAPQASAVDAGIETLTATPLDTWQTNGTVWAIQVVGDVAYVGGSFTTVRPPGAAPGTQEVSRRFAAAFDARTGALLPWNPTFSGTVSSSTDTNCPSVGGGKRECGTVWDMDVTPDGRTLYMSGDFTQVNGQWRMGLVGFDTATGAMTDVYRAGIYGRAMAVTATNTTVYVGGNFSKLSDGSVRSRLAAFSRTTGETLPWAPSADDTVRKLKVAPDGSKLVVGGNFSTIDGTGPRRLSAVTLDTGAHITSFNATNNFATNAWVEDIEVFGDSLYVAGEASGSINEGIDQYDSAGVRQHFDNCLGASHSVAVLRGVVYAGSHSHNCGSTASGSGMVDGFTEQYQSTDPETSRRYKLRAEVPVGDGKFQLLNWTPQTDDGNGPREMATVGNDMLWIGGEFTLVNDNLPQQGLTRFAYKDAGGVPSAPRRGDAPIAYSSVPGRATVTWSTGEDRDSRTVTYQVVKDGNTSAPVYSTAMETKPWYPGWMSWTDSSVVPGSTHTYAVRGVDPDGRVGPLSPATTVVVPSSATAPRDVPAKDGARLSYPLDESAGSSTVRDVVAGRSLSVGSRATLGRPGVTGLGGTAVSLSGLSGAALADQTAEWAKKQASIELWFSTSSSLGGRLAGMGNSRSTGGTSSSTDRVVYLTNDGRVAFGVASDQRRTLFSGSGLNDGRWHHVVATIDSLNGTVLYVDGKAVGSDPDAHTIARLNGYWRLGGDSLSGWPSRPSSDWFSGTVDQFALYTYPMTPGQVSRHYGLAGGPVADTQPPTVPGGVSAAANGQDVTVSWNASTDDDSVAEYRVYRGTSAGFTADDASQVARTGALSTVDPGVAAGTWYYKVAAVDPSGNVSAASSAASVTVTEPPPTPQALAPLEDTWVNSTSTGTNYGASWVMRSRGGTSEQVSYLKFRVPTVPAGKALKSATLALSSSANSWASTTETQEIRVVTDSSWSQSTMTWANRPAVSGTVAGTLAGIGVDENRTVTLDPATLSAYAGQDLTLAVVGTGADNAEFDTREAPSGSPALTVLIG</sequence>
<dbReference type="InterPro" id="IPR036116">
    <property type="entry name" value="FN3_sf"/>
</dbReference>
<dbReference type="AlphaFoldDB" id="A0A8T6QYH9"/>
<feature type="chain" id="PRO_5035786355" evidence="6">
    <location>
        <begin position="27"/>
        <end position="1042"/>
    </location>
</feature>
<dbReference type="EMBL" id="SAYU02000001">
    <property type="protein sequence ID" value="NHA66597.1"/>
    <property type="molecule type" value="Genomic_DNA"/>
</dbReference>
<dbReference type="RefSeq" id="WP_164896034.1">
    <property type="nucleotide sequence ID" value="NZ_SAYU02000001.1"/>
</dbReference>
<dbReference type="NCBIfam" id="NF033679">
    <property type="entry name" value="DNRLRE_dom"/>
    <property type="match status" value="1"/>
</dbReference>
<dbReference type="PROSITE" id="PS50853">
    <property type="entry name" value="FN3"/>
    <property type="match status" value="1"/>
</dbReference>
<name>A0A8T6QYH9_9MICO</name>
<evidence type="ECO:0000256" key="3">
    <source>
        <dbReference type="ARBA" id="ARBA00022729"/>
    </source>
</evidence>
<keyword evidence="2" id="KW-0964">Secreted</keyword>
<organism evidence="8 9">
    <name type="scientific">Phycicoccus flavus</name>
    <dbReference type="NCBI Taxonomy" id="2502783"/>
    <lineage>
        <taxon>Bacteria</taxon>
        <taxon>Bacillati</taxon>
        <taxon>Actinomycetota</taxon>
        <taxon>Actinomycetes</taxon>
        <taxon>Micrococcales</taxon>
        <taxon>Intrasporangiaceae</taxon>
        <taxon>Phycicoccus</taxon>
    </lineage>
</organism>
<dbReference type="Pfam" id="PF13385">
    <property type="entry name" value="Laminin_G_3"/>
    <property type="match status" value="1"/>
</dbReference>
<dbReference type="Gene3D" id="2.60.40.10">
    <property type="entry name" value="Immunoglobulins"/>
    <property type="match status" value="1"/>
</dbReference>
<evidence type="ECO:0000256" key="4">
    <source>
        <dbReference type="ARBA" id="ARBA00023295"/>
    </source>
</evidence>
<gene>
    <name evidence="8" type="ORF">EPD83_000835</name>
</gene>
<evidence type="ECO:0000256" key="2">
    <source>
        <dbReference type="ARBA" id="ARBA00022525"/>
    </source>
</evidence>
<keyword evidence="9" id="KW-1185">Reference proteome</keyword>
<dbReference type="Proteomes" id="UP000287866">
    <property type="component" value="Unassembled WGS sequence"/>
</dbReference>
<evidence type="ECO:0000256" key="5">
    <source>
        <dbReference type="ARBA" id="ARBA00023326"/>
    </source>
</evidence>
<evidence type="ECO:0000259" key="7">
    <source>
        <dbReference type="PROSITE" id="PS50853"/>
    </source>
</evidence>
<reference evidence="8" key="1">
    <citation type="submission" date="2020-03" db="EMBL/GenBank/DDBJ databases">
        <title>Phycicoccus flavus sp. nov., a novel endophytic actinobacterium isolated from branch of Kandelia candel.</title>
        <authorList>
            <person name="Tuo L."/>
        </authorList>
    </citation>
    <scope>NUCLEOTIDE SEQUENCE</scope>
    <source>
        <strain evidence="8">CMS6Z-2</strain>
    </source>
</reference>
<dbReference type="SMART" id="SM00060">
    <property type="entry name" value="FN3"/>
    <property type="match status" value="2"/>
</dbReference>
<keyword evidence="4" id="KW-0326">Glycosidase</keyword>
<dbReference type="Gene3D" id="2.60.120.200">
    <property type="match status" value="1"/>
</dbReference>
<keyword evidence="5" id="KW-0119">Carbohydrate metabolism</keyword>
<dbReference type="Pfam" id="PF24517">
    <property type="entry name" value="CBM96"/>
    <property type="match status" value="1"/>
</dbReference>
<dbReference type="InterPro" id="IPR055372">
    <property type="entry name" value="CBM96"/>
</dbReference>
<dbReference type="InterPro" id="IPR013783">
    <property type="entry name" value="Ig-like_fold"/>
</dbReference>
<dbReference type="InterPro" id="IPR003961">
    <property type="entry name" value="FN3_dom"/>
</dbReference>
<feature type="signal peptide" evidence="6">
    <location>
        <begin position="1"/>
        <end position="26"/>
    </location>
</feature>
<dbReference type="SUPFAM" id="SSF49899">
    <property type="entry name" value="Concanavalin A-like lectins/glucanases"/>
    <property type="match status" value="1"/>
</dbReference>
<dbReference type="InterPro" id="IPR013320">
    <property type="entry name" value="ConA-like_dom_sf"/>
</dbReference>
<dbReference type="GO" id="GO:0005576">
    <property type="term" value="C:extracellular region"/>
    <property type="evidence" value="ECO:0007669"/>
    <property type="project" value="UniProtKB-SubCell"/>
</dbReference>
<comment type="caution">
    <text evidence="8">The sequence shown here is derived from an EMBL/GenBank/DDBJ whole genome shotgun (WGS) entry which is preliminary data.</text>
</comment>
<comment type="subcellular location">
    <subcellularLocation>
        <location evidence="1">Secreted</location>
    </subcellularLocation>
</comment>
<keyword evidence="4" id="KW-0378">Hydrolase</keyword>
<accession>A0A8T6QYH9</accession>
<dbReference type="GO" id="GO:0000272">
    <property type="term" value="P:polysaccharide catabolic process"/>
    <property type="evidence" value="ECO:0007669"/>
    <property type="project" value="UniProtKB-KW"/>
</dbReference>
<feature type="domain" description="Fibronectin type-III" evidence="7">
    <location>
        <begin position="439"/>
        <end position="543"/>
    </location>
</feature>
<evidence type="ECO:0000256" key="1">
    <source>
        <dbReference type="ARBA" id="ARBA00004613"/>
    </source>
</evidence>
<dbReference type="GO" id="GO:0016798">
    <property type="term" value="F:hydrolase activity, acting on glycosyl bonds"/>
    <property type="evidence" value="ECO:0007669"/>
    <property type="project" value="UniProtKB-KW"/>
</dbReference>
<proteinExistence type="predicted"/>